<gene>
    <name evidence="1" type="ORF">FF36_03590</name>
</gene>
<comment type="caution">
    <text evidence="1">The sequence shown here is derived from an EMBL/GenBank/DDBJ whole genome shotgun (WGS) entry which is preliminary data.</text>
</comment>
<organism evidence="1 2">
    <name type="scientific">Frankia torreyi</name>
    <dbReference type="NCBI Taxonomy" id="1856"/>
    <lineage>
        <taxon>Bacteria</taxon>
        <taxon>Bacillati</taxon>
        <taxon>Actinomycetota</taxon>
        <taxon>Actinomycetes</taxon>
        <taxon>Frankiales</taxon>
        <taxon>Frankiaceae</taxon>
        <taxon>Frankia</taxon>
    </lineage>
</organism>
<dbReference type="OrthoDB" id="5194016at2"/>
<evidence type="ECO:0000313" key="2">
    <source>
        <dbReference type="Proteomes" id="UP000032545"/>
    </source>
</evidence>
<evidence type="ECO:0000313" key="1">
    <source>
        <dbReference type="EMBL" id="KJE22158.1"/>
    </source>
</evidence>
<protein>
    <submittedName>
        <fullName evidence="1">Uncharacterized protein</fullName>
    </submittedName>
</protein>
<dbReference type="EMBL" id="JYFN01000027">
    <property type="protein sequence ID" value="KJE22158.1"/>
    <property type="molecule type" value="Genomic_DNA"/>
</dbReference>
<name>A0A0D8BCZ2_9ACTN</name>
<keyword evidence="2" id="KW-1185">Reference proteome</keyword>
<accession>A0A0D8BCZ2</accession>
<proteinExistence type="predicted"/>
<dbReference type="Proteomes" id="UP000032545">
    <property type="component" value="Unassembled WGS sequence"/>
</dbReference>
<dbReference type="PATRIC" id="fig|1502723.3.peg.3041"/>
<reference evidence="2" key="1">
    <citation type="submission" date="2015-02" db="EMBL/GenBank/DDBJ databases">
        <title>Draft Genome of Frankia sp. CpI1-S.</title>
        <authorList>
            <person name="Oshone R.T."/>
            <person name="Ngom M."/>
            <person name="Ghodhbane-Gtari F."/>
            <person name="Gtari M."/>
            <person name="Morris K."/>
            <person name="Thomas K."/>
            <person name="Sen A."/>
            <person name="Tisa L.S."/>
        </authorList>
    </citation>
    <scope>NUCLEOTIDE SEQUENCE [LARGE SCALE GENOMIC DNA]</scope>
    <source>
        <strain evidence="2">CpI1-S</strain>
    </source>
</reference>
<reference evidence="1 2" key="2">
    <citation type="journal article" date="2016" name="Genome Announc.">
        <title>Permanent Draft Genome Sequences for Two Variants of Frankia sp. Strain CpI1, the First Frankia Strain Isolated from Root Nodules of Comptonia peregrina.</title>
        <authorList>
            <person name="Oshone R."/>
            <person name="Hurst S.G.IV."/>
            <person name="Abebe-Akele F."/>
            <person name="Simpson S."/>
            <person name="Morris K."/>
            <person name="Thomas W.K."/>
            <person name="Tisa L.S."/>
        </authorList>
    </citation>
    <scope>NUCLEOTIDE SEQUENCE [LARGE SCALE GENOMIC DNA]</scope>
    <source>
        <strain evidence="2">CpI1-S</strain>
    </source>
</reference>
<dbReference type="RefSeq" id="WP_128423332.1">
    <property type="nucleotide sequence ID" value="NZ_JYFN01000027.1"/>
</dbReference>
<sequence length="118" mass="12869">MTVIPPRDEPPAAARVVGYVEVTDPGFRTHAEATFRQDRPSRGGLLLRGHCPRCGHYMTYYATDVVVRGLLPLRRPRPPTPAAGGDLTVICTCAEEHAGRPEDYEGCGAYWLHQAGPA</sequence>
<dbReference type="AlphaFoldDB" id="A0A0D8BCZ2"/>